<feature type="region of interest" description="Disordered" evidence="1">
    <location>
        <begin position="342"/>
        <end position="361"/>
    </location>
</feature>
<name>A0A9P6AR22_9AGAM</name>
<evidence type="ECO:0000313" key="2">
    <source>
        <dbReference type="EMBL" id="KAF9510454.1"/>
    </source>
</evidence>
<dbReference type="PANTHER" id="PTHR35179">
    <property type="entry name" value="PROTEIN CBG02620"/>
    <property type="match status" value="1"/>
</dbReference>
<dbReference type="EMBL" id="MU129016">
    <property type="protein sequence ID" value="KAF9510454.1"/>
    <property type="molecule type" value="Genomic_DNA"/>
</dbReference>
<dbReference type="OrthoDB" id="420564at2759"/>
<organism evidence="2 3">
    <name type="scientific">Hydnum rufescens UP504</name>
    <dbReference type="NCBI Taxonomy" id="1448309"/>
    <lineage>
        <taxon>Eukaryota</taxon>
        <taxon>Fungi</taxon>
        <taxon>Dikarya</taxon>
        <taxon>Basidiomycota</taxon>
        <taxon>Agaricomycotina</taxon>
        <taxon>Agaricomycetes</taxon>
        <taxon>Cantharellales</taxon>
        <taxon>Hydnaceae</taxon>
        <taxon>Hydnum</taxon>
    </lineage>
</organism>
<accession>A0A9P6AR22</accession>
<comment type="caution">
    <text evidence="2">The sequence shown here is derived from an EMBL/GenBank/DDBJ whole genome shotgun (WGS) entry which is preliminary data.</text>
</comment>
<protein>
    <submittedName>
        <fullName evidence="2">Uncharacterized protein</fullName>
    </submittedName>
</protein>
<gene>
    <name evidence="2" type="ORF">BS47DRAFT_1395989</name>
</gene>
<evidence type="ECO:0000313" key="3">
    <source>
        <dbReference type="Proteomes" id="UP000886523"/>
    </source>
</evidence>
<keyword evidence="3" id="KW-1185">Reference proteome</keyword>
<proteinExistence type="predicted"/>
<dbReference type="AlphaFoldDB" id="A0A9P6AR22"/>
<dbReference type="PANTHER" id="PTHR35179:SF2">
    <property type="entry name" value="START DOMAIN-CONTAINING PROTEIN"/>
    <property type="match status" value="1"/>
</dbReference>
<reference evidence="2" key="1">
    <citation type="journal article" date="2020" name="Nat. Commun.">
        <title>Large-scale genome sequencing of mycorrhizal fungi provides insights into the early evolution of symbiotic traits.</title>
        <authorList>
            <person name="Miyauchi S."/>
            <person name="Kiss E."/>
            <person name="Kuo A."/>
            <person name="Drula E."/>
            <person name="Kohler A."/>
            <person name="Sanchez-Garcia M."/>
            <person name="Morin E."/>
            <person name="Andreopoulos B."/>
            <person name="Barry K.W."/>
            <person name="Bonito G."/>
            <person name="Buee M."/>
            <person name="Carver A."/>
            <person name="Chen C."/>
            <person name="Cichocki N."/>
            <person name="Clum A."/>
            <person name="Culley D."/>
            <person name="Crous P.W."/>
            <person name="Fauchery L."/>
            <person name="Girlanda M."/>
            <person name="Hayes R.D."/>
            <person name="Keri Z."/>
            <person name="LaButti K."/>
            <person name="Lipzen A."/>
            <person name="Lombard V."/>
            <person name="Magnuson J."/>
            <person name="Maillard F."/>
            <person name="Murat C."/>
            <person name="Nolan M."/>
            <person name="Ohm R.A."/>
            <person name="Pangilinan J."/>
            <person name="Pereira M.F."/>
            <person name="Perotto S."/>
            <person name="Peter M."/>
            <person name="Pfister S."/>
            <person name="Riley R."/>
            <person name="Sitrit Y."/>
            <person name="Stielow J.B."/>
            <person name="Szollosi G."/>
            <person name="Zifcakova L."/>
            <person name="Stursova M."/>
            <person name="Spatafora J.W."/>
            <person name="Tedersoo L."/>
            <person name="Vaario L.M."/>
            <person name="Yamada A."/>
            <person name="Yan M."/>
            <person name="Wang P."/>
            <person name="Xu J."/>
            <person name="Bruns T."/>
            <person name="Baldrian P."/>
            <person name="Vilgalys R."/>
            <person name="Dunand C."/>
            <person name="Henrissat B."/>
            <person name="Grigoriev I.V."/>
            <person name="Hibbett D."/>
            <person name="Nagy L.G."/>
            <person name="Martin F.M."/>
        </authorList>
    </citation>
    <scope>NUCLEOTIDE SEQUENCE</scope>
    <source>
        <strain evidence="2">UP504</strain>
    </source>
</reference>
<evidence type="ECO:0000256" key="1">
    <source>
        <dbReference type="SAM" id="MobiDB-lite"/>
    </source>
</evidence>
<dbReference type="Proteomes" id="UP000886523">
    <property type="component" value="Unassembled WGS sequence"/>
</dbReference>
<sequence length="712" mass="81225">MTYIYRSSLSPDGVLTNSGLYTESIRKHFIPCISQYMKYFEVGDFSDNAYFRAILHIAVPLVSFRDELEELIRVDVDILSVLVGVFRRERHLTPETWRDFELLLFQFCRQNPVSRKYFLKSDALLHSKQSIPSWCAVSPYSVRERYHISRPINFLWYSNPTGQILRIVVSSPASHPVVCLTSAIAFRDSHDGMIYVVIGIFLSAIDHNKGENLLEGPILSYLGQSLNHPFSPSSLHQCGKIFLSLCSLGDHAKRKIIESGALPGLCRLGHRDSYDGVNYDEEERMRFVNALADMVHLGPPYAAVIASAQRQYGRKSKVQTFHVPRRTIWERTRAIASFTRFRSTSDRPPLSRPRHYRRYPHPNEKTSIMQTWIQRQAASKTLRHSLLMTGLLIQDQQSRYLVISCPHLYIATAIPEPSMNRQTRISSGPPLSPLIPLVASVQYWSPSFDLSTVDIVTDRSNLTKLVNWIMNSHFYKDFRIDLDVSGRRTVLFTRWEGSAHYPMGNGYTETFKWVTTVSDRSRNGRFGHLRMVTYDFAGLKLLVRHEVDACLPTESDVKAMPRTSASGEDSPATVDHPHLTLIRRGVELISQSRLVEVKTRSLGALRAVNWSEIYSRLYLSQTPHTYFGIHDRGLFVRIERKALDASDRDMVLASQDAEYGLRRLGSVLYALRESVLEARGDHALAVLCRGGKLALYKRTSNGLPEELIHAFD</sequence>